<gene>
    <name evidence="12" type="ORF">N7539_004584</name>
</gene>
<protein>
    <recommendedName>
        <fullName evidence="4">Chromatin modification-related protein EAF3</fullName>
    </recommendedName>
</protein>
<dbReference type="GO" id="GO:0006355">
    <property type="term" value="P:regulation of DNA-templated transcription"/>
    <property type="evidence" value="ECO:0007669"/>
    <property type="project" value="InterPro"/>
</dbReference>
<dbReference type="GeneID" id="81624435"/>
<evidence type="ECO:0000256" key="3">
    <source>
        <dbReference type="ARBA" id="ARBA00011353"/>
    </source>
</evidence>
<organism evidence="12 13">
    <name type="scientific">Penicillium diatomitis</name>
    <dbReference type="NCBI Taxonomy" id="2819901"/>
    <lineage>
        <taxon>Eukaryota</taxon>
        <taxon>Fungi</taxon>
        <taxon>Dikarya</taxon>
        <taxon>Ascomycota</taxon>
        <taxon>Pezizomycotina</taxon>
        <taxon>Eurotiomycetes</taxon>
        <taxon>Eurotiomycetidae</taxon>
        <taxon>Eurotiales</taxon>
        <taxon>Aspergillaceae</taxon>
        <taxon>Penicillium</taxon>
    </lineage>
</organism>
<evidence type="ECO:0000256" key="5">
    <source>
        <dbReference type="ARBA" id="ARBA00022853"/>
    </source>
</evidence>
<keyword evidence="6" id="KW-0805">Transcription regulation</keyword>
<keyword evidence="5" id="KW-0156">Chromatin regulator</keyword>
<feature type="compositionally biased region" description="Basic and acidic residues" evidence="9">
    <location>
        <begin position="125"/>
        <end position="139"/>
    </location>
</feature>
<evidence type="ECO:0000259" key="10">
    <source>
        <dbReference type="Pfam" id="PF05712"/>
    </source>
</evidence>
<evidence type="ECO:0000259" key="11">
    <source>
        <dbReference type="Pfam" id="PF22732"/>
    </source>
</evidence>
<keyword evidence="7" id="KW-0804">Transcription</keyword>
<dbReference type="Proteomes" id="UP001148312">
    <property type="component" value="Unassembled WGS sequence"/>
</dbReference>
<feature type="region of interest" description="Disordered" evidence="9">
    <location>
        <begin position="57"/>
        <end position="78"/>
    </location>
</feature>
<comment type="similarity">
    <text evidence="2">Belongs to the MRG family.</text>
</comment>
<comment type="subunit">
    <text evidence="3">Component of the NuA4 histone acetyltransferase complex.</text>
</comment>
<feature type="domain" description="MSL3 chromodomain-like" evidence="11">
    <location>
        <begin position="5"/>
        <end position="50"/>
    </location>
</feature>
<dbReference type="Pfam" id="PF22732">
    <property type="entry name" value="MSL3_chromo-like"/>
    <property type="match status" value="1"/>
</dbReference>
<evidence type="ECO:0000256" key="6">
    <source>
        <dbReference type="ARBA" id="ARBA00023015"/>
    </source>
</evidence>
<comment type="subcellular location">
    <subcellularLocation>
        <location evidence="1">Nucleus</location>
    </subcellularLocation>
</comment>
<dbReference type="PIRSF" id="PIRSF038133">
    <property type="entry name" value="HAT_Nua4_EAF3/MRG15"/>
    <property type="match status" value="1"/>
</dbReference>
<reference evidence="12" key="2">
    <citation type="journal article" date="2023" name="IMA Fungus">
        <title>Comparative genomic study of the Penicillium genus elucidates a diverse pangenome and 15 lateral gene transfer events.</title>
        <authorList>
            <person name="Petersen C."/>
            <person name="Sorensen T."/>
            <person name="Nielsen M.R."/>
            <person name="Sondergaard T.E."/>
            <person name="Sorensen J.L."/>
            <person name="Fitzpatrick D.A."/>
            <person name="Frisvad J.C."/>
            <person name="Nielsen K.L."/>
        </authorList>
    </citation>
    <scope>NUCLEOTIDE SEQUENCE</scope>
    <source>
        <strain evidence="12">IBT 30728</strain>
    </source>
</reference>
<name>A0A9W9XE92_9EURO</name>
<proteinExistence type="inferred from homology"/>
<sequence>MPAMYSKDEKVLCFHHDILYDAKILEVRHKDAADKKSVLEYLVHYKGWKNTSIPSTAHRASVVESPRTGLRDSSLTSPSSWDDWVLEDRLRKATEENRELAANLRREVEAAARQKNAKPTSKKRAMSERSSVRDSEERGNSVPGRASKRARGETDIEKEETFHARPSIRIVIPDNLKALLVDDWERVTKNGSVVLLPAPKPVRQILQDWRDEEAPKRVESRIDVDVLDEVIVGILEYFDVMLDKLLLYRYERPQYRLLRDKFLGDPARLPNDVYGAEHLVRLFSLLPELLAQTNMDLQATQRLREELSKFSLWLSKNSEKYFRTEYISAEDAVVEKSVKAAR</sequence>
<evidence type="ECO:0000256" key="2">
    <source>
        <dbReference type="ARBA" id="ARBA00009093"/>
    </source>
</evidence>
<dbReference type="Gene3D" id="1.10.274.30">
    <property type="entry name" value="MRG domain"/>
    <property type="match status" value="1"/>
</dbReference>
<dbReference type="PANTHER" id="PTHR10880:SF15">
    <property type="entry name" value="MSL COMPLEX SUBUNIT 3"/>
    <property type="match status" value="1"/>
</dbReference>
<comment type="caution">
    <text evidence="12">The sequence shown here is derived from an EMBL/GenBank/DDBJ whole genome shotgun (WGS) entry which is preliminary data.</text>
</comment>
<feature type="domain" description="MRG" evidence="10">
    <location>
        <begin position="150"/>
        <end position="327"/>
    </location>
</feature>
<evidence type="ECO:0000256" key="8">
    <source>
        <dbReference type="ARBA" id="ARBA00023242"/>
    </source>
</evidence>
<dbReference type="InterPro" id="IPR016197">
    <property type="entry name" value="Chromo-like_dom_sf"/>
</dbReference>
<dbReference type="AlphaFoldDB" id="A0A9W9XE92"/>
<dbReference type="GO" id="GO:0032221">
    <property type="term" value="C:Rpd3S complex"/>
    <property type="evidence" value="ECO:0007669"/>
    <property type="project" value="TreeGrafter"/>
</dbReference>
<evidence type="ECO:0000256" key="4">
    <source>
        <dbReference type="ARBA" id="ARBA00018505"/>
    </source>
</evidence>
<evidence type="ECO:0000256" key="9">
    <source>
        <dbReference type="SAM" id="MobiDB-lite"/>
    </source>
</evidence>
<dbReference type="Gene3D" id="2.30.30.140">
    <property type="match status" value="1"/>
</dbReference>
<dbReference type="InterPro" id="IPR026541">
    <property type="entry name" value="MRG_dom"/>
</dbReference>
<dbReference type="PROSITE" id="PS51640">
    <property type="entry name" value="MRG"/>
    <property type="match status" value="1"/>
</dbReference>
<keyword evidence="13" id="KW-1185">Reference proteome</keyword>
<evidence type="ECO:0000256" key="1">
    <source>
        <dbReference type="ARBA" id="ARBA00004123"/>
    </source>
</evidence>
<dbReference type="GO" id="GO:0006325">
    <property type="term" value="P:chromatin organization"/>
    <property type="evidence" value="ECO:0007669"/>
    <property type="project" value="UniProtKB-KW"/>
</dbReference>
<accession>A0A9W9XE92</accession>
<dbReference type="SUPFAM" id="SSF54160">
    <property type="entry name" value="Chromo domain-like"/>
    <property type="match status" value="2"/>
</dbReference>
<dbReference type="Pfam" id="PF05712">
    <property type="entry name" value="MRG"/>
    <property type="match status" value="1"/>
</dbReference>
<dbReference type="InterPro" id="IPR008676">
    <property type="entry name" value="MRG"/>
</dbReference>
<dbReference type="EMBL" id="JAPWDQ010000004">
    <property type="protein sequence ID" value="KAJ5489694.1"/>
    <property type="molecule type" value="Genomic_DNA"/>
</dbReference>
<keyword evidence="8" id="KW-0539">Nucleus</keyword>
<evidence type="ECO:0000256" key="7">
    <source>
        <dbReference type="ARBA" id="ARBA00023163"/>
    </source>
</evidence>
<dbReference type="GO" id="GO:0035267">
    <property type="term" value="C:NuA4 histone acetyltransferase complex"/>
    <property type="evidence" value="ECO:0007669"/>
    <property type="project" value="TreeGrafter"/>
</dbReference>
<dbReference type="InterPro" id="IPR053820">
    <property type="entry name" value="MSL3_chromo-like"/>
</dbReference>
<reference evidence="12" key="1">
    <citation type="submission" date="2022-12" db="EMBL/GenBank/DDBJ databases">
        <authorList>
            <person name="Petersen C."/>
        </authorList>
    </citation>
    <scope>NUCLEOTIDE SEQUENCE</scope>
    <source>
        <strain evidence="12">IBT 30728</strain>
    </source>
</reference>
<feature type="region of interest" description="Disordered" evidence="9">
    <location>
        <begin position="109"/>
        <end position="158"/>
    </location>
</feature>
<dbReference type="PANTHER" id="PTHR10880">
    <property type="entry name" value="MORTALITY FACTOR 4-LIKE PROTEIN"/>
    <property type="match status" value="1"/>
</dbReference>
<evidence type="ECO:0000313" key="12">
    <source>
        <dbReference type="EMBL" id="KAJ5489694.1"/>
    </source>
</evidence>
<dbReference type="RefSeq" id="XP_056791727.1">
    <property type="nucleotide sequence ID" value="XM_056934186.1"/>
</dbReference>
<dbReference type="InterPro" id="IPR038217">
    <property type="entry name" value="MRG_C_sf"/>
</dbReference>
<evidence type="ECO:0000313" key="13">
    <source>
        <dbReference type="Proteomes" id="UP001148312"/>
    </source>
</evidence>